<dbReference type="Gene3D" id="3.30.200.20">
    <property type="entry name" value="Phosphorylase Kinase, domain 1"/>
    <property type="match status" value="1"/>
</dbReference>
<reference evidence="13" key="1">
    <citation type="journal article" date="2021" name="Open Biol.">
        <title>Shared evolutionary footprints suggest mitochondrial oxidative damage underlies multiple complex I losses in fungi.</title>
        <authorList>
            <person name="Schikora-Tamarit M.A."/>
            <person name="Marcet-Houben M."/>
            <person name="Nosek J."/>
            <person name="Gabaldon T."/>
        </authorList>
    </citation>
    <scope>NUCLEOTIDE SEQUENCE</scope>
    <source>
        <strain evidence="13">NCAIM Y.01608</strain>
    </source>
</reference>
<dbReference type="InterPro" id="IPR000719">
    <property type="entry name" value="Prot_kinase_dom"/>
</dbReference>
<dbReference type="Pfam" id="PF00433">
    <property type="entry name" value="Pkinase_C"/>
    <property type="match status" value="1"/>
</dbReference>
<evidence type="ECO:0000313" key="13">
    <source>
        <dbReference type="EMBL" id="KAH3670114.1"/>
    </source>
</evidence>
<dbReference type="InterPro" id="IPR000961">
    <property type="entry name" value="AGC-kinase_C"/>
</dbReference>
<keyword evidence="6" id="KW-0418">Kinase</keyword>
<dbReference type="PROSITE" id="PS51285">
    <property type="entry name" value="AGC_KINASE_CTER"/>
    <property type="match status" value="1"/>
</dbReference>
<dbReference type="InterPro" id="IPR006768">
    <property type="entry name" value="Cwf19-like_C_dom-1"/>
</dbReference>
<dbReference type="CDD" id="cd05600">
    <property type="entry name" value="STKc_Sid2p_like"/>
    <property type="match status" value="1"/>
</dbReference>
<feature type="domain" description="Protein kinase" evidence="11">
    <location>
        <begin position="195"/>
        <end position="494"/>
    </location>
</feature>
<dbReference type="GO" id="GO:0035556">
    <property type="term" value="P:intracellular signal transduction"/>
    <property type="evidence" value="ECO:0007669"/>
    <property type="project" value="TreeGrafter"/>
</dbReference>
<dbReference type="GO" id="GO:0005524">
    <property type="term" value="F:ATP binding"/>
    <property type="evidence" value="ECO:0007669"/>
    <property type="project" value="UniProtKB-UniRule"/>
</dbReference>
<evidence type="ECO:0000256" key="3">
    <source>
        <dbReference type="ARBA" id="ARBA00022553"/>
    </source>
</evidence>
<dbReference type="InterPro" id="IPR017892">
    <property type="entry name" value="Pkinase_C"/>
</dbReference>
<dbReference type="GO" id="GO:0005816">
    <property type="term" value="C:spindle pole body"/>
    <property type="evidence" value="ECO:0007669"/>
    <property type="project" value="TreeGrafter"/>
</dbReference>
<dbReference type="PANTHER" id="PTHR24356">
    <property type="entry name" value="SERINE/THREONINE-PROTEIN KINASE"/>
    <property type="match status" value="1"/>
</dbReference>
<dbReference type="EMBL" id="JAEUBD010000983">
    <property type="protein sequence ID" value="KAH3670114.1"/>
    <property type="molecule type" value="Genomic_DNA"/>
</dbReference>
<evidence type="ECO:0000256" key="8">
    <source>
        <dbReference type="ARBA" id="ARBA00047899"/>
    </source>
</evidence>
<dbReference type="InterPro" id="IPR013665">
    <property type="entry name" value="Sfi1_dom"/>
</dbReference>
<dbReference type="Gene3D" id="1.10.510.10">
    <property type="entry name" value="Transferase(Phosphotransferase) domain 1"/>
    <property type="match status" value="1"/>
</dbReference>
<dbReference type="FunFam" id="1.10.510.10:FF:000319">
    <property type="entry name" value="Non-specific serine/threonine protein kinase"/>
    <property type="match status" value="1"/>
</dbReference>
<dbReference type="SUPFAM" id="SSF56112">
    <property type="entry name" value="Protein kinase-like (PK-like)"/>
    <property type="match status" value="1"/>
</dbReference>
<name>A0A9P8T913_9ASCO</name>
<dbReference type="SMART" id="SM00220">
    <property type="entry name" value="S_TKc"/>
    <property type="match status" value="1"/>
</dbReference>
<evidence type="ECO:0000256" key="6">
    <source>
        <dbReference type="ARBA" id="ARBA00022777"/>
    </source>
</evidence>
<evidence type="ECO:0000313" key="14">
    <source>
        <dbReference type="Proteomes" id="UP000788993"/>
    </source>
</evidence>
<evidence type="ECO:0000256" key="2">
    <source>
        <dbReference type="ARBA" id="ARBA00022527"/>
    </source>
</evidence>
<keyword evidence="3" id="KW-0597">Phosphoprotein</keyword>
<dbReference type="InterPro" id="IPR008271">
    <property type="entry name" value="Ser/Thr_kinase_AS"/>
</dbReference>
<evidence type="ECO:0000256" key="10">
    <source>
        <dbReference type="PROSITE-ProRule" id="PRU10141"/>
    </source>
</evidence>
<dbReference type="EC" id="2.7.11.1" evidence="1"/>
<dbReference type="Proteomes" id="UP000788993">
    <property type="component" value="Unassembled WGS sequence"/>
</dbReference>
<keyword evidence="2" id="KW-0723">Serine/threonine-protein kinase</keyword>
<reference evidence="13" key="2">
    <citation type="submission" date="2021-01" db="EMBL/GenBank/DDBJ databases">
        <authorList>
            <person name="Schikora-Tamarit M.A."/>
        </authorList>
    </citation>
    <scope>NUCLEOTIDE SEQUENCE</scope>
    <source>
        <strain evidence="13">NCAIM Y.01608</strain>
    </source>
</reference>
<accession>A0A9P8T913</accession>
<dbReference type="Pfam" id="PF00069">
    <property type="entry name" value="Pkinase"/>
    <property type="match status" value="1"/>
</dbReference>
<dbReference type="FunFam" id="1.10.510.10:FF:000141">
    <property type="entry name" value="Non-specific serine/threonine protein kinase"/>
    <property type="match status" value="1"/>
</dbReference>
<evidence type="ECO:0000256" key="7">
    <source>
        <dbReference type="ARBA" id="ARBA00022840"/>
    </source>
</evidence>
<dbReference type="InterPro" id="IPR011009">
    <property type="entry name" value="Kinase-like_dom_sf"/>
</dbReference>
<dbReference type="Pfam" id="PF08457">
    <property type="entry name" value="Sfi1"/>
    <property type="match status" value="1"/>
</dbReference>
<comment type="catalytic activity">
    <reaction evidence="8">
        <text>L-threonyl-[protein] + ATP = O-phospho-L-threonyl-[protein] + ADP + H(+)</text>
        <dbReference type="Rhea" id="RHEA:46608"/>
        <dbReference type="Rhea" id="RHEA-COMP:11060"/>
        <dbReference type="Rhea" id="RHEA-COMP:11605"/>
        <dbReference type="ChEBI" id="CHEBI:15378"/>
        <dbReference type="ChEBI" id="CHEBI:30013"/>
        <dbReference type="ChEBI" id="CHEBI:30616"/>
        <dbReference type="ChEBI" id="CHEBI:61977"/>
        <dbReference type="ChEBI" id="CHEBI:456216"/>
        <dbReference type="EC" id="2.7.11.1"/>
    </reaction>
</comment>
<dbReference type="GO" id="GO:0004674">
    <property type="term" value="F:protein serine/threonine kinase activity"/>
    <property type="evidence" value="ECO:0007669"/>
    <property type="project" value="UniProtKB-KW"/>
</dbReference>
<organism evidence="13 14">
    <name type="scientific">Ogataea polymorpha</name>
    <dbReference type="NCBI Taxonomy" id="460523"/>
    <lineage>
        <taxon>Eukaryota</taxon>
        <taxon>Fungi</taxon>
        <taxon>Dikarya</taxon>
        <taxon>Ascomycota</taxon>
        <taxon>Saccharomycotina</taxon>
        <taxon>Pichiomycetes</taxon>
        <taxon>Pichiales</taxon>
        <taxon>Pichiaceae</taxon>
        <taxon>Ogataea</taxon>
    </lineage>
</organism>
<evidence type="ECO:0000256" key="1">
    <source>
        <dbReference type="ARBA" id="ARBA00012513"/>
    </source>
</evidence>
<feature type="binding site" evidence="10">
    <location>
        <position position="224"/>
    </location>
    <ligand>
        <name>ATP</name>
        <dbReference type="ChEBI" id="CHEBI:30616"/>
    </ligand>
</feature>
<evidence type="ECO:0000256" key="5">
    <source>
        <dbReference type="ARBA" id="ARBA00022741"/>
    </source>
</evidence>
<dbReference type="FunFam" id="3.30.200.20:FF:000109">
    <property type="entry name" value="Non-specific serine/threonine protein kinase"/>
    <property type="match status" value="1"/>
</dbReference>
<evidence type="ECO:0000259" key="12">
    <source>
        <dbReference type="PROSITE" id="PS51285"/>
    </source>
</evidence>
<keyword evidence="14" id="KW-1185">Reference proteome</keyword>
<dbReference type="InterPro" id="IPR050236">
    <property type="entry name" value="Ser_Thr_kinase_AGC"/>
</dbReference>
<feature type="domain" description="AGC-kinase C-terminal" evidence="12">
    <location>
        <begin position="495"/>
        <end position="574"/>
    </location>
</feature>
<keyword evidence="7 10" id="KW-0067">ATP-binding</keyword>
<dbReference type="SMART" id="SM00133">
    <property type="entry name" value="S_TK_X"/>
    <property type="match status" value="1"/>
</dbReference>
<dbReference type="InterPro" id="IPR017441">
    <property type="entry name" value="Protein_kinase_ATP_BS"/>
</dbReference>
<sequence length="2157" mass="253198">MTLIGGIFNRTPKADNSYVEDLSRDVESLNFGSPTTVNQQGAADTSYISYMSTSSSPNRSFDPQGVQRVQYNKENTPPATPSRNNVHPPLPMYGTPRSAVTQMQVTQTPRLNRDFYIKANSAQTKRLVTVSQMYFLDYYCDMFDYVINRRHRLSQVEEALQMLPPSERAQQWKNYVGKERAYLRKRRIKPKHKDFNIITQVGQGGYGQVFLARKKDTKEICALKVLSKKLLTKTDETRHVLTERDILTNTRSEWLVKLYYAFQDAESVYLAMEFVPGGDFRTLLNNAGYLIPQHARFYISEMFAAVNSLHELGYTHRDLKPENFLIDSKGHVKLTDFGLAAGSVSTDRIESMKLRLSQVKNLEYKPKEHTVKERQQMYKSLRNNEIHFAHSIVGSPDYMALEVLEGKSYDYTIDYWSLGCMLFEAIVGYTPFSGSSSDETYSNLKRWKDCLKRPRYEDGRYVFSDRTWQLITRLIASPNERLRSFKQIMSMPYFAEVKWESLRDRVPPFTPQLDDEEDAGYFDDFTNENDMAKYKEVMAKRANDEKLSHNSVKTDQKSFVGFTFKHKGNPNLNPNNILSPLLLNAQNSFREYHGYTEPFGTLLAINPSPTEISKAVRISNNLHKKHGPFDGIFFLGDVITEDGSLPEDLDEPVASIFHFEGVRKYEGSEKSKLKFMKQCGILRLASGIRVGYVSGKLDDIESDLEKVFANQFLDILVTYQWPTTIAKEEKLSLVGDSRLNDLLEWTRPRYWFCVGSNNGRFFERLPFKWDDDRVTRFISLGQQGTQDKWYYAFNLNLDPLMDKEGVAKFGEKPQIRQKEAPFEIESHKRKLEGPQEVKVKREKRNVAPDNCFFCVSNPKAELHMIISIADYSYMTVAKGPLTTRDKLGFSGHGLIIPIGHYPAFSKYRDAEEPEKKVEETKLFREIEQYQKSVVSMFTSLGDYKVVFWEISRTNAIHHHIQFVPLEAKLEQHFETQMKKQIAYNQKKYGSNLVYTKDMESEKLSQLINNGDYMQIRIVGPDSETTYVFELIEDNVDLQFPQPMAHEPNVHDLDDLLDLLRALNELGSSSDVDTRKLREIRILWQVILGIDEHLFDRLQYTNLSLEIRSHLGRASFHCLSGSDLDTDFPVQNAVGDVLLTKSLIRSIEEETGPHLQRNITQELSMINKIRLVLFDLESVVSNLSTKSRLMDYVSQAYKYEVYYHRKAGQLLEDTNSDLMKEEESLVPLMFETNNESFNTCYKQSLLMLTASLPSGALTPSKIQKAAKLTVDTFMTINRIKVIYDLQLVSEFHLRIFNIIKYPLRNSQKRDVLEQKIDDYLSLYPIIPILKPIIRQLMHDDQRSTDDDDITQILSLLDRLLARYLEHAQAPLSVRWFSRIFEKYIDLLKEDGKSLSEDMYYQDVKRATLKWSNREITPDSFVEDLLALSLIPSSRAFSFRGQLLPSVAMRYALVCVKHEVELKSKYLRLWFDSMTYVRTDRELLNIWRKSVTSTFLKRWYNKSQLYLVKNQDAVKFRNTMLLKNHVQKWVQKLERKTETQHQADLFTVSKMFFKWKQEIERFKGCASPYGKESYFLKKKFFRLWRTASLARTSKLSDINDKMTLQLMLTRWHQKLRNHRQLIWRADQAREMLLKSHYFNVWHSESAPGIDKAKRLQYYEDRFVQSNYFHGWVMAYNLHVLEEEVCRNNNRHLVHWIFENWKQFHQQQKVYKQYVQKRNADLLENFFNKWNKAQRLLSVADDFRRQALLQRVLSHWKLVLQESKVYRQQEAIILKKYMQRWRLRTREDVFLQGVADTLTQKTFESWHSLAVERLNQRRKAEELHLIFTKKAFLRFWFSKLAHSRDMLVRAEEWRLEHDEEHKRKLISTVMVAWIKAFETVQETSKKLRVKLADYETSHSEAKMFKLWKQKWEDYYRDGQDAESFRTLSLETKMFNKWLRAYDRVLELDEICDHHLEVSNVDLLSHIVSQMSLKAIKIQNDLRNADRFKERWSRNKKRVFFDMWRFSYEEKKKNREDVFVDTNEVSSLSPLAQRRRFNGAVPETPGVVFGTPGRWLRTPAVARTNSIPATERVRRMYLEQRRSQRVWILQDDEGVVTLPSVGFNNVQDGPNNSPAVSKRQVYLGTETRWVESQSAGHDVLGIVFWICSGHKTNFHAVYSSQ</sequence>
<comment type="caution">
    <text evidence="13">The sequence shown here is derived from an EMBL/GenBank/DDBJ whole genome shotgun (WGS) entry which is preliminary data.</text>
</comment>
<dbReference type="PROSITE" id="PS50011">
    <property type="entry name" value="PROTEIN_KINASE_DOM"/>
    <property type="match status" value="1"/>
</dbReference>
<evidence type="ECO:0000256" key="4">
    <source>
        <dbReference type="ARBA" id="ARBA00022679"/>
    </source>
</evidence>
<dbReference type="PANTHER" id="PTHR24356:SF417">
    <property type="entry name" value="CELL CYCLE PROTEIN KINASE DBF2-RELATED"/>
    <property type="match status" value="1"/>
</dbReference>
<protein>
    <recommendedName>
        <fullName evidence="1">non-specific serine/threonine protein kinase</fullName>
        <ecNumber evidence="1">2.7.11.1</ecNumber>
    </recommendedName>
</protein>
<keyword evidence="5 10" id="KW-0547">Nucleotide-binding</keyword>
<dbReference type="CDD" id="cd21776">
    <property type="entry name" value="MobB_Sid2p-like"/>
    <property type="match status" value="1"/>
</dbReference>
<comment type="catalytic activity">
    <reaction evidence="9">
        <text>L-seryl-[protein] + ATP = O-phospho-L-seryl-[protein] + ADP + H(+)</text>
        <dbReference type="Rhea" id="RHEA:17989"/>
        <dbReference type="Rhea" id="RHEA-COMP:9863"/>
        <dbReference type="Rhea" id="RHEA-COMP:11604"/>
        <dbReference type="ChEBI" id="CHEBI:15378"/>
        <dbReference type="ChEBI" id="CHEBI:29999"/>
        <dbReference type="ChEBI" id="CHEBI:30616"/>
        <dbReference type="ChEBI" id="CHEBI:83421"/>
        <dbReference type="ChEBI" id="CHEBI:456216"/>
        <dbReference type="EC" id="2.7.11.1"/>
    </reaction>
</comment>
<dbReference type="PROSITE" id="PS00107">
    <property type="entry name" value="PROTEIN_KINASE_ATP"/>
    <property type="match status" value="1"/>
</dbReference>
<evidence type="ECO:0000259" key="11">
    <source>
        <dbReference type="PROSITE" id="PS50011"/>
    </source>
</evidence>
<gene>
    <name evidence="13" type="ORF">OGATHE_002927</name>
</gene>
<dbReference type="Pfam" id="PF04677">
    <property type="entry name" value="CwfJ_C_1"/>
    <property type="match status" value="1"/>
</dbReference>
<proteinExistence type="predicted"/>
<dbReference type="PROSITE" id="PS00108">
    <property type="entry name" value="PROTEIN_KINASE_ST"/>
    <property type="match status" value="1"/>
</dbReference>
<keyword evidence="4" id="KW-0808">Transferase</keyword>
<evidence type="ECO:0000256" key="9">
    <source>
        <dbReference type="ARBA" id="ARBA00048679"/>
    </source>
</evidence>
<dbReference type="GO" id="GO:0030447">
    <property type="term" value="P:filamentous growth"/>
    <property type="evidence" value="ECO:0007669"/>
    <property type="project" value="UniProtKB-ARBA"/>
</dbReference>